<protein>
    <submittedName>
        <fullName evidence="1">Metal-dependent phosphohydrolase</fullName>
    </submittedName>
</protein>
<dbReference type="InterPro" id="IPR054649">
    <property type="entry name" value="Npun_R2479-like"/>
</dbReference>
<dbReference type="AlphaFoldDB" id="A0A7C3VWK4"/>
<name>A0A7C3VWK4_9CYAN</name>
<dbReference type="Gene3D" id="1.10.3210.10">
    <property type="entry name" value="Hypothetical protein af1432"/>
    <property type="match status" value="1"/>
</dbReference>
<dbReference type="SUPFAM" id="SSF109604">
    <property type="entry name" value="HD-domain/PDEase-like"/>
    <property type="match status" value="1"/>
</dbReference>
<comment type="caution">
    <text evidence="1">The sequence shown here is derived from an EMBL/GenBank/DDBJ whole genome shotgun (WGS) entry which is preliminary data.</text>
</comment>
<sequence>MLTSSLTVRTFVEHLQIGYRETYGHLNSEYAHLISSVAHLVLGKIATSDAPYHDAEHTMLVTIAGQEILRGKHLTEGNVSREDWFHFIIGLLCHDIGYVRGACSGDCHHKQLYATGSDRQTIVLPPGATDASLTPYHVDRSKQFLEEVFGDNPLIDLETIKRQIELTRFPVPPGTEHQDTINYPGLTRAADLIGQLGDPQYLAKIKNLFLEFEETGTNQNLGYRHPQELRAAYPNFFWKVAYPYIGDSLSYLRVTPAGQKIIKYLFDNVAIVETELAAANCLSAPRI</sequence>
<gene>
    <name evidence="1" type="ORF">ENR15_23995</name>
</gene>
<organism evidence="1">
    <name type="scientific">Planktothricoides sp. SpSt-374</name>
    <dbReference type="NCBI Taxonomy" id="2282167"/>
    <lineage>
        <taxon>Bacteria</taxon>
        <taxon>Bacillati</taxon>
        <taxon>Cyanobacteriota</taxon>
        <taxon>Cyanophyceae</taxon>
        <taxon>Oscillatoriophycideae</taxon>
        <taxon>Oscillatoriales</taxon>
        <taxon>Oscillatoriaceae</taxon>
        <taxon>Planktothricoides</taxon>
    </lineage>
</organism>
<reference evidence="1" key="1">
    <citation type="journal article" date="2020" name="mSystems">
        <title>Genome- and Community-Level Interaction Insights into Carbon Utilization and Element Cycling Functions of Hydrothermarchaeota in Hydrothermal Sediment.</title>
        <authorList>
            <person name="Zhou Z."/>
            <person name="Liu Y."/>
            <person name="Xu W."/>
            <person name="Pan J."/>
            <person name="Luo Z.H."/>
            <person name="Li M."/>
        </authorList>
    </citation>
    <scope>NUCLEOTIDE SEQUENCE [LARGE SCALE GENOMIC DNA]</scope>
    <source>
        <strain evidence="1">SpSt-374</strain>
    </source>
</reference>
<evidence type="ECO:0000313" key="1">
    <source>
        <dbReference type="EMBL" id="HGG03615.1"/>
    </source>
</evidence>
<dbReference type="EMBL" id="DSPX01000250">
    <property type="protein sequence ID" value="HGG03615.1"/>
    <property type="molecule type" value="Genomic_DNA"/>
</dbReference>
<dbReference type="NCBIfam" id="NF045583">
    <property type="entry name" value="Npun_R2479_HDIG"/>
    <property type="match status" value="1"/>
</dbReference>
<accession>A0A7C3VWK4</accession>
<dbReference type="GO" id="GO:0016787">
    <property type="term" value="F:hydrolase activity"/>
    <property type="evidence" value="ECO:0007669"/>
    <property type="project" value="UniProtKB-KW"/>
</dbReference>
<keyword evidence="1" id="KW-0378">Hydrolase</keyword>
<proteinExistence type="predicted"/>